<dbReference type="EMBL" id="SKFH01000056">
    <property type="protein sequence ID" value="TCZ64778.1"/>
    <property type="molecule type" value="Genomic_DNA"/>
</dbReference>
<gene>
    <name evidence="4" type="ORF">E0486_17910</name>
</gene>
<feature type="domain" description="Glycine zipper" evidence="3">
    <location>
        <begin position="111"/>
        <end position="156"/>
    </location>
</feature>
<organism evidence="4 5">
    <name type="scientific">Flaviaesturariibacter aridisoli</name>
    <dbReference type="NCBI Taxonomy" id="2545761"/>
    <lineage>
        <taxon>Bacteria</taxon>
        <taxon>Pseudomonadati</taxon>
        <taxon>Bacteroidota</taxon>
        <taxon>Chitinophagia</taxon>
        <taxon>Chitinophagales</taxon>
        <taxon>Chitinophagaceae</taxon>
        <taxon>Flaviaestuariibacter</taxon>
    </lineage>
</organism>
<evidence type="ECO:0000259" key="3">
    <source>
        <dbReference type="Pfam" id="PF13488"/>
    </source>
</evidence>
<dbReference type="Proteomes" id="UP000295164">
    <property type="component" value="Unassembled WGS sequence"/>
</dbReference>
<reference evidence="4 5" key="1">
    <citation type="submission" date="2019-03" db="EMBL/GenBank/DDBJ databases">
        <authorList>
            <person name="Kim M.K.M."/>
        </authorList>
    </citation>
    <scope>NUCLEOTIDE SEQUENCE [LARGE SCALE GENOMIC DNA]</scope>
    <source>
        <strain evidence="4 5">17J68-15</strain>
    </source>
</reference>
<sequence length="157" mass="15074">MKKFLPAFALVLALSACNSDPKPTTTVPANDTTGLAAFQQQKVPVAASELTPAATPAVAALHHSSVRHTAATRNSTTSSSGATTSGSSTGTSGGTATATPKRKGISGTAKGAIIGGVAGAAGGAIINKKNRAVGAIVGGVVGAGAGALIGNKLDKKN</sequence>
<dbReference type="RefSeq" id="WP_131854334.1">
    <property type="nucleotide sequence ID" value="NZ_SKFH01000056.1"/>
</dbReference>
<accession>A0A4R4DVU4</accession>
<feature type="signal peptide" evidence="2">
    <location>
        <begin position="1"/>
        <end position="18"/>
    </location>
</feature>
<evidence type="ECO:0000313" key="5">
    <source>
        <dbReference type="Proteomes" id="UP000295164"/>
    </source>
</evidence>
<feature type="compositionally biased region" description="Low complexity" evidence="1">
    <location>
        <begin position="63"/>
        <end position="99"/>
    </location>
</feature>
<feature type="chain" id="PRO_5020919652" description="Glycine zipper domain-containing protein" evidence="2">
    <location>
        <begin position="19"/>
        <end position="157"/>
    </location>
</feature>
<evidence type="ECO:0000256" key="1">
    <source>
        <dbReference type="SAM" id="MobiDB-lite"/>
    </source>
</evidence>
<dbReference type="AlphaFoldDB" id="A0A4R4DVU4"/>
<evidence type="ECO:0000256" key="2">
    <source>
        <dbReference type="SAM" id="SignalP"/>
    </source>
</evidence>
<keyword evidence="2" id="KW-0732">Signal</keyword>
<name>A0A4R4DVU4_9BACT</name>
<proteinExistence type="predicted"/>
<dbReference type="Pfam" id="PF13488">
    <property type="entry name" value="Gly-zipper_Omp"/>
    <property type="match status" value="1"/>
</dbReference>
<dbReference type="PROSITE" id="PS51257">
    <property type="entry name" value="PROKAR_LIPOPROTEIN"/>
    <property type="match status" value="1"/>
</dbReference>
<dbReference type="InterPro" id="IPR039567">
    <property type="entry name" value="Gly-zipper"/>
</dbReference>
<protein>
    <recommendedName>
        <fullName evidence="3">Glycine zipper domain-containing protein</fullName>
    </recommendedName>
</protein>
<evidence type="ECO:0000313" key="4">
    <source>
        <dbReference type="EMBL" id="TCZ64778.1"/>
    </source>
</evidence>
<comment type="caution">
    <text evidence="4">The sequence shown here is derived from an EMBL/GenBank/DDBJ whole genome shotgun (WGS) entry which is preliminary data.</text>
</comment>
<feature type="region of interest" description="Disordered" evidence="1">
    <location>
        <begin position="63"/>
        <end position="105"/>
    </location>
</feature>
<keyword evidence="5" id="KW-1185">Reference proteome</keyword>